<dbReference type="SMART" id="SM00642">
    <property type="entry name" value="Aamy"/>
    <property type="match status" value="1"/>
</dbReference>
<keyword evidence="3" id="KW-0326">Glycosidase</keyword>
<evidence type="ECO:0000256" key="1">
    <source>
        <dbReference type="ARBA" id="ARBA00008061"/>
    </source>
</evidence>
<dbReference type="Pfam" id="PF11852">
    <property type="entry name" value="Pullul_strch_C"/>
    <property type="match status" value="1"/>
</dbReference>
<dbReference type="PANTHER" id="PTHR43002">
    <property type="entry name" value="GLYCOGEN DEBRANCHING ENZYME"/>
    <property type="match status" value="1"/>
</dbReference>
<evidence type="ECO:0000313" key="4">
    <source>
        <dbReference type="Proteomes" id="UP001141183"/>
    </source>
</evidence>
<dbReference type="InterPro" id="IPR017853">
    <property type="entry name" value="GH"/>
</dbReference>
<dbReference type="Pfam" id="PF00128">
    <property type="entry name" value="Alpha-amylase"/>
    <property type="match status" value="1"/>
</dbReference>
<reference evidence="3" key="1">
    <citation type="submission" date="2022-05" db="EMBL/GenBank/DDBJ databases">
        <title>Draft genome sequence of Clostridium tertium strain CP3 isolated from Peru.</title>
        <authorList>
            <person name="Hurtado R."/>
            <person name="Lima L."/>
            <person name="Sousa T."/>
            <person name="Jaiswal A.K."/>
            <person name="Tiwari S."/>
            <person name="Maturrano L."/>
            <person name="Brenig B."/>
            <person name="Azevedo V."/>
        </authorList>
    </citation>
    <scope>NUCLEOTIDE SEQUENCE</scope>
    <source>
        <strain evidence="3">CP3</strain>
    </source>
</reference>
<keyword evidence="4" id="KW-1185">Reference proteome</keyword>
<evidence type="ECO:0000313" key="3">
    <source>
        <dbReference type="EMBL" id="MDC4241459.1"/>
    </source>
</evidence>
<keyword evidence="3" id="KW-0378">Hydrolase</keyword>
<comment type="similarity">
    <text evidence="1">Belongs to the glycosyl hydrolase 13 family.</text>
</comment>
<dbReference type="InterPro" id="IPR024561">
    <property type="entry name" value="Pullul_strch_C"/>
</dbReference>
<dbReference type="Proteomes" id="UP001141183">
    <property type="component" value="Unassembled WGS sequence"/>
</dbReference>
<organism evidence="3 4">
    <name type="scientific">Clostridium tertium</name>
    <dbReference type="NCBI Taxonomy" id="1559"/>
    <lineage>
        <taxon>Bacteria</taxon>
        <taxon>Bacillati</taxon>
        <taxon>Bacillota</taxon>
        <taxon>Clostridia</taxon>
        <taxon>Eubacteriales</taxon>
        <taxon>Clostridiaceae</taxon>
        <taxon>Clostridium</taxon>
    </lineage>
</organism>
<dbReference type="CDD" id="cd02860">
    <property type="entry name" value="E_set_Pullulanase"/>
    <property type="match status" value="1"/>
</dbReference>
<sequence length="665" mass="76852">MYFNYKNYDSKEFEDLYRYDDELGAIYSYTKTKFRLWSPLAVSVKINLYGKDGYDYESQASKTVNMEYREKGIWEIEIGGNLDGEFYNYLVNIDGKEHEVVDPYVKAVGVNGKRGMIIDLNKTNPDGWENHKKPILETSLDAIIYEMHVRDFTIDSNSGIDNELKGKFEGICQDGSVIKGTKVKTGLSHLKELGVNVIQLLPSFDYKTVDERRFNENEYNWGYDPLNYNVPEGSYSTNPYLGEVRIKEFKKLIMKLHESGFKVVMDVVYNHTADTENSNFNCIVPKYYYRQNNDGSFSNGSGCGNEIASERIMVRKFIVDSLKYWVNEYKVDGFRFDLMGLHDIETVKIIREELNKIDKDILVYGEGWKASDSPLSDERLTLKKNIRKFGDLQIGAFSDDIRDAIKGDVFEKEKGGFINGEMDLEESLKFGIVASIKHKDIEYDKVIYTDDYWANEPYQTITYTSAHDNYTLWDKLSLGMPLSSEKEKIDMNKMAAAIILTSQGIPFIHSGDEILRTKTDINGDLIENSYKSSDVVNKFEWSRKEKYIDIFEYYKKLIKLRKNHRVFKMNSSKDIEKNIVFLKIGENFMEKNIVGYISDGNEVGDSLGKIVVIFNSNKYPVEVTLNHNNFKVILDKNNINEDGLYNIEGNIIKVDPISTMIMKYL</sequence>
<dbReference type="InterPro" id="IPR013783">
    <property type="entry name" value="Ig-like_fold"/>
</dbReference>
<dbReference type="Pfam" id="PF02922">
    <property type="entry name" value="CBM_48"/>
    <property type="match status" value="1"/>
</dbReference>
<dbReference type="Gene3D" id="2.60.40.1180">
    <property type="entry name" value="Golgi alpha-mannosidase II"/>
    <property type="match status" value="1"/>
</dbReference>
<dbReference type="RefSeq" id="WP_250455927.1">
    <property type="nucleotide sequence ID" value="NZ_JALDMI010000029.1"/>
</dbReference>
<dbReference type="Gene3D" id="2.60.40.10">
    <property type="entry name" value="Immunoglobulins"/>
    <property type="match status" value="1"/>
</dbReference>
<dbReference type="AlphaFoldDB" id="A0A9X3XPR5"/>
<dbReference type="SUPFAM" id="SSF51445">
    <property type="entry name" value="(Trans)glycosidases"/>
    <property type="match status" value="1"/>
</dbReference>
<dbReference type="GO" id="GO:0051060">
    <property type="term" value="F:pullulanase activity"/>
    <property type="evidence" value="ECO:0007669"/>
    <property type="project" value="UniProtKB-EC"/>
</dbReference>
<dbReference type="CDD" id="cd11341">
    <property type="entry name" value="AmyAc_Pullulanase_LD-like"/>
    <property type="match status" value="1"/>
</dbReference>
<dbReference type="InterPro" id="IPR011840">
    <property type="entry name" value="PulA_typeI"/>
</dbReference>
<dbReference type="EC" id="3.2.1.41" evidence="3"/>
<gene>
    <name evidence="3" type="primary">pulA</name>
    <name evidence="3" type="ORF">NE398_14980</name>
</gene>
<dbReference type="InterPro" id="IPR006047">
    <property type="entry name" value="GH13_cat_dom"/>
</dbReference>
<feature type="domain" description="Glycosyl hydrolase family 13 catalytic" evidence="2">
    <location>
        <begin position="146"/>
        <end position="561"/>
    </location>
</feature>
<dbReference type="GO" id="GO:0005975">
    <property type="term" value="P:carbohydrate metabolic process"/>
    <property type="evidence" value="ECO:0007669"/>
    <property type="project" value="InterPro"/>
</dbReference>
<comment type="caution">
    <text evidence="3">The sequence shown here is derived from an EMBL/GenBank/DDBJ whole genome shotgun (WGS) entry which is preliminary data.</text>
</comment>
<dbReference type="InterPro" id="IPR013780">
    <property type="entry name" value="Glyco_hydro_b"/>
</dbReference>
<dbReference type="InterPro" id="IPR014756">
    <property type="entry name" value="Ig_E-set"/>
</dbReference>
<dbReference type="SUPFAM" id="SSF81296">
    <property type="entry name" value="E set domains"/>
    <property type="match status" value="1"/>
</dbReference>
<dbReference type="NCBIfam" id="TIGR02104">
    <property type="entry name" value="pulA_typeI"/>
    <property type="match status" value="1"/>
</dbReference>
<dbReference type="EMBL" id="JAMRYU010000016">
    <property type="protein sequence ID" value="MDC4241459.1"/>
    <property type="molecule type" value="Genomic_DNA"/>
</dbReference>
<proteinExistence type="inferred from homology"/>
<dbReference type="InterPro" id="IPR004193">
    <property type="entry name" value="Glyco_hydro_13_N"/>
</dbReference>
<evidence type="ECO:0000259" key="2">
    <source>
        <dbReference type="SMART" id="SM00642"/>
    </source>
</evidence>
<dbReference type="Gene3D" id="3.20.20.80">
    <property type="entry name" value="Glycosidases"/>
    <property type="match status" value="1"/>
</dbReference>
<name>A0A9X3XPR5_9CLOT</name>
<accession>A0A9X3XPR5</accession>
<protein>
    <submittedName>
        <fullName evidence="3">Type I pullulanase</fullName>
        <ecNumber evidence="3">3.2.1.41</ecNumber>
    </submittedName>
</protein>